<accession>B5HP48</accession>
<gene>
    <name evidence="2" type="ORF">SSEG_08579</name>
</gene>
<dbReference type="AlphaFoldDB" id="B5HP48"/>
<proteinExistence type="predicted"/>
<name>B5HP48_STRX2</name>
<evidence type="ECO:0000313" key="2">
    <source>
        <dbReference type="EMBL" id="EDY54624.1"/>
    </source>
</evidence>
<feature type="compositionally biased region" description="Basic and acidic residues" evidence="1">
    <location>
        <begin position="33"/>
        <end position="42"/>
    </location>
</feature>
<reference evidence="2" key="1">
    <citation type="submission" date="2009-10" db="EMBL/GenBank/DDBJ databases">
        <title>The genome sequence of Streptomyces sviceus strain ATCC 29083.</title>
        <authorList>
            <consortium name="The Broad Institute Genome Sequencing Platform"/>
            <consortium name="Broad Institute Microbial Sequencing Center"/>
            <person name="Fischbach M."/>
            <person name="Godfrey P."/>
            <person name="Ward D."/>
            <person name="Young S."/>
            <person name="Zeng Q."/>
            <person name="Koehrsen M."/>
            <person name="Alvarado L."/>
            <person name="Berlin A.M."/>
            <person name="Bochicchio J."/>
            <person name="Borenstein D."/>
            <person name="Chapman S.B."/>
            <person name="Chen Z."/>
            <person name="Engels R."/>
            <person name="Freedman E."/>
            <person name="Gellesch M."/>
            <person name="Goldberg J."/>
            <person name="Griggs A."/>
            <person name="Gujja S."/>
            <person name="Heilman E.R."/>
            <person name="Heiman D.I."/>
            <person name="Hepburn T.A."/>
            <person name="Howarth C."/>
            <person name="Jen D."/>
            <person name="Larson L."/>
            <person name="Lewis B."/>
            <person name="Mehta T."/>
            <person name="Park D."/>
            <person name="Pearson M."/>
            <person name="Richards J."/>
            <person name="Roberts A."/>
            <person name="Saif S."/>
            <person name="Shea T.D."/>
            <person name="Shenoy N."/>
            <person name="Sisk P."/>
            <person name="Stolte C."/>
            <person name="Sykes S.N."/>
            <person name="Thomson T."/>
            <person name="Walk T."/>
            <person name="White J."/>
            <person name="Yandava C."/>
            <person name="Straight P."/>
            <person name="Clardy J."/>
            <person name="Hung D."/>
            <person name="Kolter R."/>
            <person name="Mekalanos J."/>
            <person name="Walker S."/>
            <person name="Walsh C.T."/>
            <person name="Wieland-Brown L.C."/>
            <person name="Haas B."/>
            <person name="Nusbaum C."/>
            <person name="Birren B."/>
        </authorList>
    </citation>
    <scope>NUCLEOTIDE SEQUENCE [LARGE SCALE GENOMIC DNA]</scope>
    <source>
        <strain evidence="2">ATCC 29083</strain>
    </source>
</reference>
<evidence type="ECO:0000256" key="1">
    <source>
        <dbReference type="SAM" id="MobiDB-lite"/>
    </source>
</evidence>
<feature type="region of interest" description="Disordered" evidence="1">
    <location>
        <begin position="1"/>
        <end position="66"/>
    </location>
</feature>
<organism evidence="2 3">
    <name type="scientific">Streptomyces sviceus (strain ATCC 29083 / DSM 924 / JCM 4929 / NBRC 13980 / NCIMB 11184 / NRRL 5439 / UC 5370)</name>
    <dbReference type="NCBI Taxonomy" id="463191"/>
    <lineage>
        <taxon>Bacteria</taxon>
        <taxon>Bacillati</taxon>
        <taxon>Actinomycetota</taxon>
        <taxon>Actinomycetes</taxon>
        <taxon>Kitasatosporales</taxon>
        <taxon>Streptomycetaceae</taxon>
        <taxon>Streptomyces</taxon>
    </lineage>
</organism>
<evidence type="ECO:0000313" key="3">
    <source>
        <dbReference type="Proteomes" id="UP000002785"/>
    </source>
</evidence>
<dbReference type="EMBL" id="CM000951">
    <property type="protein sequence ID" value="EDY54624.1"/>
    <property type="molecule type" value="Genomic_DNA"/>
</dbReference>
<protein>
    <submittedName>
        <fullName evidence="2">Uncharacterized protein</fullName>
    </submittedName>
</protein>
<dbReference type="HOGENOM" id="CLU_2829576_0_0_11"/>
<dbReference type="Proteomes" id="UP000002785">
    <property type="component" value="Chromosome"/>
</dbReference>
<keyword evidence="3" id="KW-1185">Reference proteome</keyword>
<sequence length="66" mass="6858">MTRIIADMSVSPDGYAAGPDPESGLCLGLGLGPHDDRARHSAPEAVASESGKDRDTSGLRRPAVIR</sequence>